<protein>
    <recommendedName>
        <fullName evidence="2 5">Elongation factor Ts</fullName>
        <shortName evidence="5">EF-Ts</shortName>
    </recommendedName>
</protein>
<dbReference type="Pfam" id="PF00889">
    <property type="entry name" value="EF_TS"/>
    <property type="match status" value="1"/>
</dbReference>
<feature type="region of interest" description="Involved in Mg(2+) ion dislocation from EF-Tu" evidence="5">
    <location>
        <begin position="78"/>
        <end position="81"/>
    </location>
</feature>
<evidence type="ECO:0000313" key="8">
    <source>
        <dbReference type="Proteomes" id="UP000034810"/>
    </source>
</evidence>
<dbReference type="PANTHER" id="PTHR11741">
    <property type="entry name" value="ELONGATION FACTOR TS"/>
    <property type="match status" value="1"/>
</dbReference>
<evidence type="ECO:0000259" key="6">
    <source>
        <dbReference type="Pfam" id="PF00889"/>
    </source>
</evidence>
<evidence type="ECO:0000256" key="3">
    <source>
        <dbReference type="ARBA" id="ARBA00022768"/>
    </source>
</evidence>
<accession>A0A0G1F7Q0</accession>
<dbReference type="PANTHER" id="PTHR11741:SF0">
    <property type="entry name" value="ELONGATION FACTOR TS, MITOCHONDRIAL"/>
    <property type="match status" value="1"/>
</dbReference>
<feature type="domain" description="Translation elongation factor EFTs/EF1B dimerisation" evidence="6">
    <location>
        <begin position="69"/>
        <end position="146"/>
    </location>
</feature>
<evidence type="ECO:0000256" key="4">
    <source>
        <dbReference type="ARBA" id="ARBA00022917"/>
    </source>
</evidence>
<dbReference type="SUPFAM" id="SSF46934">
    <property type="entry name" value="UBA-like"/>
    <property type="match status" value="1"/>
</dbReference>
<keyword evidence="4 5" id="KW-0648">Protein biosynthesis</keyword>
<evidence type="ECO:0000256" key="2">
    <source>
        <dbReference type="ARBA" id="ARBA00016956"/>
    </source>
</evidence>
<dbReference type="Proteomes" id="UP000034810">
    <property type="component" value="Unassembled WGS sequence"/>
</dbReference>
<sequence length="147" mass="16311">MNTSDVAKLREETGAGVMDCQRALKDAAGDFEKAKQLIIERGADKATKRAERKTGSGTLASYLHNGRIGVLVEVRCETDFVAQNSVFQELAHQIAMQIASMDPSDITALMEQLYVKDESLKISDLVNQAIAKTGENIRIERFCRYEI</sequence>
<gene>
    <name evidence="5" type="primary">tsf</name>
    <name evidence="7" type="ORF">UV58_C0004G0051</name>
</gene>
<dbReference type="Gene3D" id="3.30.479.20">
    <property type="entry name" value="Elongation factor Ts, dimerisation domain"/>
    <property type="match status" value="1"/>
</dbReference>
<name>A0A0G1F7Q0_9BACT</name>
<comment type="function">
    <text evidence="5">Associates with the EF-Tu.GDP complex and induces the exchange of GDP to GTP. It remains bound to the aminoacyl-tRNA.EF-Tu.GTP complex up to the GTP hydrolysis stage on the ribosome.</text>
</comment>
<evidence type="ECO:0000256" key="1">
    <source>
        <dbReference type="ARBA" id="ARBA00005532"/>
    </source>
</evidence>
<dbReference type="FunFam" id="3.30.479.20:FF:000003">
    <property type="entry name" value="Elongation factor Ts, mitochondrial"/>
    <property type="match status" value="1"/>
</dbReference>
<organism evidence="7 8">
    <name type="scientific">Candidatus Wolfebacteria bacterium GW2011_GWC1_43_10</name>
    <dbReference type="NCBI Taxonomy" id="1619011"/>
    <lineage>
        <taxon>Bacteria</taxon>
        <taxon>Candidatus Wolfeibacteriota</taxon>
    </lineage>
</organism>
<keyword evidence="5" id="KW-0963">Cytoplasm</keyword>
<dbReference type="Gene3D" id="1.10.8.10">
    <property type="entry name" value="DNA helicase RuvA subunit, C-terminal domain"/>
    <property type="match status" value="1"/>
</dbReference>
<proteinExistence type="inferred from homology"/>
<dbReference type="HAMAP" id="MF_00050">
    <property type="entry name" value="EF_Ts"/>
    <property type="match status" value="1"/>
</dbReference>
<keyword evidence="3 5" id="KW-0251">Elongation factor</keyword>
<comment type="subcellular location">
    <subcellularLocation>
        <location evidence="5">Cytoplasm</location>
    </subcellularLocation>
</comment>
<dbReference type="CDD" id="cd14275">
    <property type="entry name" value="UBA_EF-Ts"/>
    <property type="match status" value="1"/>
</dbReference>
<evidence type="ECO:0000256" key="5">
    <source>
        <dbReference type="HAMAP-Rule" id="MF_00050"/>
    </source>
</evidence>
<comment type="similarity">
    <text evidence="1 5">Belongs to the EF-Ts family.</text>
</comment>
<dbReference type="FunFam" id="1.10.8.10:FF:000001">
    <property type="entry name" value="Elongation factor Ts"/>
    <property type="match status" value="1"/>
</dbReference>
<dbReference type="InterPro" id="IPR036402">
    <property type="entry name" value="EF-Ts_dimer_sf"/>
</dbReference>
<dbReference type="InterPro" id="IPR001816">
    <property type="entry name" value="Transl_elong_EFTs/EF1B"/>
</dbReference>
<dbReference type="EMBL" id="LCFA01000004">
    <property type="protein sequence ID" value="KKS82878.1"/>
    <property type="molecule type" value="Genomic_DNA"/>
</dbReference>
<evidence type="ECO:0000313" key="7">
    <source>
        <dbReference type="EMBL" id="KKS82878.1"/>
    </source>
</evidence>
<dbReference type="GO" id="GO:0005737">
    <property type="term" value="C:cytoplasm"/>
    <property type="evidence" value="ECO:0007669"/>
    <property type="project" value="UniProtKB-SubCell"/>
</dbReference>
<reference evidence="7 8" key="1">
    <citation type="journal article" date="2015" name="Nature">
        <title>rRNA introns, odd ribosomes, and small enigmatic genomes across a large radiation of phyla.</title>
        <authorList>
            <person name="Brown C.T."/>
            <person name="Hug L.A."/>
            <person name="Thomas B.C."/>
            <person name="Sharon I."/>
            <person name="Castelle C.J."/>
            <person name="Singh A."/>
            <person name="Wilkins M.J."/>
            <person name="Williams K.H."/>
            <person name="Banfield J.F."/>
        </authorList>
    </citation>
    <scope>NUCLEOTIDE SEQUENCE [LARGE SCALE GENOMIC DNA]</scope>
</reference>
<dbReference type="AlphaFoldDB" id="A0A0G1F7Q0"/>
<dbReference type="InterPro" id="IPR009060">
    <property type="entry name" value="UBA-like_sf"/>
</dbReference>
<dbReference type="NCBIfam" id="TIGR00116">
    <property type="entry name" value="tsf"/>
    <property type="match status" value="1"/>
</dbReference>
<comment type="caution">
    <text evidence="7">The sequence shown here is derived from an EMBL/GenBank/DDBJ whole genome shotgun (WGS) entry which is preliminary data.</text>
</comment>
<dbReference type="InterPro" id="IPR014039">
    <property type="entry name" value="Transl_elong_EFTs/EF1B_dimer"/>
</dbReference>
<dbReference type="PATRIC" id="fig|1619011.3.peg.204"/>
<dbReference type="GO" id="GO:0003746">
    <property type="term" value="F:translation elongation factor activity"/>
    <property type="evidence" value="ECO:0007669"/>
    <property type="project" value="UniProtKB-UniRule"/>
</dbReference>
<dbReference type="SUPFAM" id="SSF54713">
    <property type="entry name" value="Elongation factor Ts (EF-Ts), dimerisation domain"/>
    <property type="match status" value="1"/>
</dbReference>